<keyword evidence="1" id="KW-0479">Metal-binding</keyword>
<protein>
    <submittedName>
        <fullName evidence="5">Carboxypeptidase A</fullName>
    </submittedName>
</protein>
<accession>A0A2G8JJU5</accession>
<keyword evidence="5" id="KW-0645">Protease</keyword>
<keyword evidence="5" id="KW-0121">Carboxypeptidase</keyword>
<gene>
    <name evidence="5" type="ORF">BSL78_27170</name>
</gene>
<dbReference type="EMBL" id="MRZV01001763">
    <property type="protein sequence ID" value="PIK36007.1"/>
    <property type="molecule type" value="Genomic_DNA"/>
</dbReference>
<dbReference type="InterPro" id="IPR003146">
    <property type="entry name" value="M14A_act_pep"/>
</dbReference>
<evidence type="ECO:0000259" key="4">
    <source>
        <dbReference type="Pfam" id="PF02244"/>
    </source>
</evidence>
<sequence>MKFSVAVTLLFAALCAGKKSYDGYSVYRITPRTERAGNFIQELSENVNYGQSLDFWHESRNLGDPTDVMVPPRYKALVEDFLRRRHMEFSLL</sequence>
<dbReference type="AlphaFoldDB" id="A0A2G8JJU5"/>
<dbReference type="OrthoDB" id="3626597at2759"/>
<evidence type="ECO:0000256" key="1">
    <source>
        <dbReference type="ARBA" id="ARBA00022723"/>
    </source>
</evidence>
<dbReference type="Pfam" id="PF02244">
    <property type="entry name" value="Propep_M14"/>
    <property type="match status" value="1"/>
</dbReference>
<keyword evidence="3" id="KW-0732">Signal</keyword>
<feature type="signal peptide" evidence="3">
    <location>
        <begin position="1"/>
        <end position="17"/>
    </location>
</feature>
<dbReference type="GO" id="GO:0046872">
    <property type="term" value="F:metal ion binding"/>
    <property type="evidence" value="ECO:0007669"/>
    <property type="project" value="UniProtKB-KW"/>
</dbReference>
<keyword evidence="5" id="KW-0378">Hydrolase</keyword>
<keyword evidence="2" id="KW-0862">Zinc</keyword>
<proteinExistence type="predicted"/>
<reference evidence="5 6" key="1">
    <citation type="journal article" date="2017" name="PLoS Biol.">
        <title>The sea cucumber genome provides insights into morphological evolution and visceral regeneration.</title>
        <authorList>
            <person name="Zhang X."/>
            <person name="Sun L."/>
            <person name="Yuan J."/>
            <person name="Sun Y."/>
            <person name="Gao Y."/>
            <person name="Zhang L."/>
            <person name="Li S."/>
            <person name="Dai H."/>
            <person name="Hamel J.F."/>
            <person name="Liu C."/>
            <person name="Yu Y."/>
            <person name="Liu S."/>
            <person name="Lin W."/>
            <person name="Guo K."/>
            <person name="Jin S."/>
            <person name="Xu P."/>
            <person name="Storey K.B."/>
            <person name="Huan P."/>
            <person name="Zhang T."/>
            <person name="Zhou Y."/>
            <person name="Zhang J."/>
            <person name="Lin C."/>
            <person name="Li X."/>
            <person name="Xing L."/>
            <person name="Huo D."/>
            <person name="Sun M."/>
            <person name="Wang L."/>
            <person name="Mercier A."/>
            <person name="Li F."/>
            <person name="Yang H."/>
            <person name="Xiang J."/>
        </authorList>
    </citation>
    <scope>NUCLEOTIDE SEQUENCE [LARGE SCALE GENOMIC DNA]</scope>
    <source>
        <strain evidence="5">Shaxun</strain>
        <tissue evidence="5">Muscle</tissue>
    </source>
</reference>
<dbReference type="SUPFAM" id="SSF54897">
    <property type="entry name" value="Protease propeptides/inhibitors"/>
    <property type="match status" value="1"/>
</dbReference>
<feature type="domain" description="Carboxypeptidase activation peptide" evidence="4">
    <location>
        <begin position="27"/>
        <end position="92"/>
    </location>
</feature>
<dbReference type="InterPro" id="IPR036990">
    <property type="entry name" value="M14A-like_propep"/>
</dbReference>
<keyword evidence="6" id="KW-1185">Reference proteome</keyword>
<feature type="chain" id="PRO_5013755341" evidence="3">
    <location>
        <begin position="18"/>
        <end position="92"/>
    </location>
</feature>
<dbReference type="Gene3D" id="3.30.70.340">
    <property type="entry name" value="Metallocarboxypeptidase-like"/>
    <property type="match status" value="1"/>
</dbReference>
<organism evidence="5 6">
    <name type="scientific">Stichopus japonicus</name>
    <name type="common">Sea cucumber</name>
    <dbReference type="NCBI Taxonomy" id="307972"/>
    <lineage>
        <taxon>Eukaryota</taxon>
        <taxon>Metazoa</taxon>
        <taxon>Echinodermata</taxon>
        <taxon>Eleutherozoa</taxon>
        <taxon>Echinozoa</taxon>
        <taxon>Holothuroidea</taxon>
        <taxon>Aspidochirotacea</taxon>
        <taxon>Aspidochirotida</taxon>
        <taxon>Stichopodidae</taxon>
        <taxon>Apostichopus</taxon>
    </lineage>
</organism>
<dbReference type="STRING" id="307972.A0A2G8JJU5"/>
<comment type="caution">
    <text evidence="5">The sequence shown here is derived from an EMBL/GenBank/DDBJ whole genome shotgun (WGS) entry which is preliminary data.</text>
</comment>
<evidence type="ECO:0000256" key="3">
    <source>
        <dbReference type="SAM" id="SignalP"/>
    </source>
</evidence>
<feature type="non-terminal residue" evidence="5">
    <location>
        <position position="92"/>
    </location>
</feature>
<evidence type="ECO:0000256" key="2">
    <source>
        <dbReference type="ARBA" id="ARBA00022833"/>
    </source>
</evidence>
<evidence type="ECO:0000313" key="5">
    <source>
        <dbReference type="EMBL" id="PIK36007.1"/>
    </source>
</evidence>
<dbReference type="Proteomes" id="UP000230750">
    <property type="component" value="Unassembled WGS sequence"/>
</dbReference>
<evidence type="ECO:0000313" key="6">
    <source>
        <dbReference type="Proteomes" id="UP000230750"/>
    </source>
</evidence>
<name>A0A2G8JJU5_STIJA</name>
<dbReference type="GO" id="GO:0004180">
    <property type="term" value="F:carboxypeptidase activity"/>
    <property type="evidence" value="ECO:0007669"/>
    <property type="project" value="UniProtKB-KW"/>
</dbReference>